<evidence type="ECO:0000313" key="2">
    <source>
        <dbReference type="Proteomes" id="UP001295684"/>
    </source>
</evidence>
<dbReference type="AlphaFoldDB" id="A0AAD1XRM1"/>
<proteinExistence type="predicted"/>
<name>A0AAD1XRM1_EUPCR</name>
<reference evidence="1" key="1">
    <citation type="submission" date="2023-07" db="EMBL/GenBank/DDBJ databases">
        <authorList>
            <consortium name="AG Swart"/>
            <person name="Singh M."/>
            <person name="Singh A."/>
            <person name="Seah K."/>
            <person name="Emmerich C."/>
        </authorList>
    </citation>
    <scope>NUCLEOTIDE SEQUENCE</scope>
    <source>
        <strain evidence="1">DP1</strain>
    </source>
</reference>
<evidence type="ECO:0000313" key="1">
    <source>
        <dbReference type="EMBL" id="CAI2377050.1"/>
    </source>
</evidence>
<accession>A0AAD1XRM1</accession>
<protein>
    <submittedName>
        <fullName evidence="1">Uncharacterized protein</fullName>
    </submittedName>
</protein>
<dbReference type="EMBL" id="CAMPGE010018651">
    <property type="protein sequence ID" value="CAI2377050.1"/>
    <property type="molecule type" value="Genomic_DNA"/>
</dbReference>
<dbReference type="Proteomes" id="UP001295684">
    <property type="component" value="Unassembled WGS sequence"/>
</dbReference>
<organism evidence="1 2">
    <name type="scientific">Euplotes crassus</name>
    <dbReference type="NCBI Taxonomy" id="5936"/>
    <lineage>
        <taxon>Eukaryota</taxon>
        <taxon>Sar</taxon>
        <taxon>Alveolata</taxon>
        <taxon>Ciliophora</taxon>
        <taxon>Intramacronucleata</taxon>
        <taxon>Spirotrichea</taxon>
        <taxon>Hypotrichia</taxon>
        <taxon>Euplotida</taxon>
        <taxon>Euplotidae</taxon>
        <taxon>Moneuplotes</taxon>
    </lineage>
</organism>
<keyword evidence="2" id="KW-1185">Reference proteome</keyword>
<sequence length="290" mass="33440">MDVHRKNYSTTRKMAKSKTTYALLRPKDSNRRRRVPTLEERKAGGVYAKQTKKTINPLQAQIDFLTSGYIHSHGLGMSSKIPLTERKQFNSPGFDNSNLEAIRKQFVQNSNKLRNNPITHKPFYNKIKKPRTDIPTQDILGALESAKPAEIAPEPSERDVLEPQSPLDERNLIYHDSDSQAGLIDRYVTENNEIGRKLEKRNTASSPHLPSESKIINKVFKNKPSLMTIFPSYGVKMEKDPFSTTNQLTEMKKCNEKPEMPDRAHFRQVYNMKTYMEEMLKAKNMRGEKK</sequence>
<gene>
    <name evidence="1" type="ORF">ECRASSUSDP1_LOCUS18431</name>
</gene>
<comment type="caution">
    <text evidence="1">The sequence shown here is derived from an EMBL/GenBank/DDBJ whole genome shotgun (WGS) entry which is preliminary data.</text>
</comment>